<evidence type="ECO:0000313" key="2">
    <source>
        <dbReference type="Proteomes" id="UP000269493"/>
    </source>
</evidence>
<keyword evidence="2" id="KW-1185">Reference proteome</keyword>
<sequence length="38" mass="4578">MNNQKKYINLPNYFAPKNIGKYDRDTTTTNYKLNLRIL</sequence>
<name>A0A495VR70_9BACT</name>
<dbReference type="Proteomes" id="UP000269493">
    <property type="component" value="Unassembled WGS sequence"/>
</dbReference>
<organism evidence="1 2">
    <name type="scientific">Coprobacter fastidiosus NSB1 = JCM 33896</name>
    <dbReference type="NCBI Taxonomy" id="1349822"/>
    <lineage>
        <taxon>Bacteria</taxon>
        <taxon>Pseudomonadati</taxon>
        <taxon>Bacteroidota</taxon>
        <taxon>Bacteroidia</taxon>
        <taxon>Bacteroidales</taxon>
        <taxon>Barnesiellaceae</taxon>
        <taxon>Coprobacter</taxon>
    </lineage>
</organism>
<accession>A0A495VR70</accession>
<dbReference type="EMBL" id="RBXN01000008">
    <property type="protein sequence ID" value="RKT50168.1"/>
    <property type="molecule type" value="Genomic_DNA"/>
</dbReference>
<comment type="caution">
    <text evidence="1">The sequence shown here is derived from an EMBL/GenBank/DDBJ whole genome shotgun (WGS) entry which is preliminary data.</text>
</comment>
<reference evidence="1 2" key="1">
    <citation type="submission" date="2018-10" db="EMBL/GenBank/DDBJ databases">
        <title>Genomic Encyclopedia of Archaeal and Bacterial Type Strains, Phase II (KMG-II): from individual species to whole genera.</title>
        <authorList>
            <person name="Goeker M."/>
        </authorList>
    </citation>
    <scope>NUCLEOTIDE SEQUENCE [LARGE SCALE GENOMIC DNA]</scope>
    <source>
        <strain evidence="1 2">NSB1</strain>
    </source>
</reference>
<gene>
    <name evidence="1" type="ORF">BC742_2273</name>
</gene>
<evidence type="ECO:0000313" key="1">
    <source>
        <dbReference type="EMBL" id="RKT50168.1"/>
    </source>
</evidence>
<protein>
    <submittedName>
        <fullName evidence="1">Uncharacterized protein</fullName>
    </submittedName>
</protein>
<dbReference type="AlphaFoldDB" id="A0A495VR70"/>
<proteinExistence type="predicted"/>